<dbReference type="AlphaFoldDB" id="A0A0C9XJN7"/>
<reference evidence="2" key="2">
    <citation type="submission" date="2015-01" db="EMBL/GenBank/DDBJ databases">
        <title>Evolutionary Origins and Diversification of the Mycorrhizal Mutualists.</title>
        <authorList>
            <consortium name="DOE Joint Genome Institute"/>
            <consortium name="Mycorrhizal Genomics Consortium"/>
            <person name="Kohler A."/>
            <person name="Kuo A."/>
            <person name="Nagy L.G."/>
            <person name="Floudas D."/>
            <person name="Copeland A."/>
            <person name="Barry K.W."/>
            <person name="Cichocki N."/>
            <person name="Veneault-Fourrey C."/>
            <person name="LaButti K."/>
            <person name="Lindquist E.A."/>
            <person name="Lipzen A."/>
            <person name="Lundell T."/>
            <person name="Morin E."/>
            <person name="Murat C."/>
            <person name="Riley R."/>
            <person name="Ohm R."/>
            <person name="Sun H."/>
            <person name="Tunlid A."/>
            <person name="Henrissat B."/>
            <person name="Grigoriev I.V."/>
            <person name="Hibbett D.S."/>
            <person name="Martin F."/>
        </authorList>
    </citation>
    <scope>NUCLEOTIDE SEQUENCE [LARGE SCALE GENOMIC DNA]</scope>
    <source>
        <strain evidence="2">LaAM-08-1</strain>
    </source>
</reference>
<dbReference type="Proteomes" id="UP000054477">
    <property type="component" value="Unassembled WGS sequence"/>
</dbReference>
<protein>
    <submittedName>
        <fullName evidence="1">Uncharacterized protein</fullName>
    </submittedName>
</protein>
<accession>A0A0C9XJN7</accession>
<evidence type="ECO:0000313" key="2">
    <source>
        <dbReference type="Proteomes" id="UP000054477"/>
    </source>
</evidence>
<sequence>MINSGMSAFLNAGSASKKGVVRAVATGRRSDGEFVIVLGEDVVVKAEGCLVFLITLDKGTTASRLHTSRDGLIG</sequence>
<proteinExistence type="predicted"/>
<gene>
    <name evidence="1" type="ORF">K443DRAFT_675218</name>
</gene>
<keyword evidence="2" id="KW-1185">Reference proteome</keyword>
<evidence type="ECO:0000313" key="1">
    <source>
        <dbReference type="EMBL" id="KIK05261.1"/>
    </source>
</evidence>
<dbReference type="EMBL" id="KN838561">
    <property type="protein sequence ID" value="KIK05261.1"/>
    <property type="molecule type" value="Genomic_DNA"/>
</dbReference>
<reference evidence="1 2" key="1">
    <citation type="submission" date="2014-04" db="EMBL/GenBank/DDBJ databases">
        <authorList>
            <consortium name="DOE Joint Genome Institute"/>
            <person name="Kuo A."/>
            <person name="Kohler A."/>
            <person name="Nagy L.G."/>
            <person name="Floudas D."/>
            <person name="Copeland A."/>
            <person name="Barry K.W."/>
            <person name="Cichocki N."/>
            <person name="Veneault-Fourrey C."/>
            <person name="LaButti K."/>
            <person name="Lindquist E.A."/>
            <person name="Lipzen A."/>
            <person name="Lundell T."/>
            <person name="Morin E."/>
            <person name="Murat C."/>
            <person name="Sun H."/>
            <person name="Tunlid A."/>
            <person name="Henrissat B."/>
            <person name="Grigoriev I.V."/>
            <person name="Hibbett D.S."/>
            <person name="Martin F."/>
            <person name="Nordberg H.P."/>
            <person name="Cantor M.N."/>
            <person name="Hua S.X."/>
        </authorList>
    </citation>
    <scope>NUCLEOTIDE SEQUENCE [LARGE SCALE GENOMIC DNA]</scope>
    <source>
        <strain evidence="1 2">LaAM-08-1</strain>
    </source>
</reference>
<dbReference type="HOGENOM" id="CLU_2688197_0_0_1"/>
<name>A0A0C9XJN7_9AGAR</name>
<organism evidence="1 2">
    <name type="scientific">Laccaria amethystina LaAM-08-1</name>
    <dbReference type="NCBI Taxonomy" id="1095629"/>
    <lineage>
        <taxon>Eukaryota</taxon>
        <taxon>Fungi</taxon>
        <taxon>Dikarya</taxon>
        <taxon>Basidiomycota</taxon>
        <taxon>Agaricomycotina</taxon>
        <taxon>Agaricomycetes</taxon>
        <taxon>Agaricomycetidae</taxon>
        <taxon>Agaricales</taxon>
        <taxon>Agaricineae</taxon>
        <taxon>Hydnangiaceae</taxon>
        <taxon>Laccaria</taxon>
    </lineage>
</organism>